<evidence type="ECO:0000256" key="7">
    <source>
        <dbReference type="SAM" id="Phobius"/>
    </source>
</evidence>
<dbReference type="PANTHER" id="PTHR43394:SF1">
    <property type="entry name" value="ATP-BINDING CASSETTE SUB-FAMILY B MEMBER 10, MITOCHONDRIAL"/>
    <property type="match status" value="1"/>
</dbReference>
<dbReference type="InterPro" id="IPR003593">
    <property type="entry name" value="AAA+_ATPase"/>
</dbReference>
<name>A0ABV7YYP1_9BACT</name>
<dbReference type="Gene3D" id="1.20.1560.10">
    <property type="entry name" value="ABC transporter type 1, transmembrane domain"/>
    <property type="match status" value="1"/>
</dbReference>
<dbReference type="EMBL" id="JBHRYQ010000001">
    <property type="protein sequence ID" value="MFC3811467.1"/>
    <property type="molecule type" value="Genomic_DNA"/>
</dbReference>
<evidence type="ECO:0000259" key="9">
    <source>
        <dbReference type="PROSITE" id="PS50929"/>
    </source>
</evidence>
<keyword evidence="3" id="KW-0547">Nucleotide-binding</keyword>
<evidence type="ECO:0000256" key="1">
    <source>
        <dbReference type="ARBA" id="ARBA00004651"/>
    </source>
</evidence>
<evidence type="ECO:0000256" key="5">
    <source>
        <dbReference type="ARBA" id="ARBA00022989"/>
    </source>
</evidence>
<dbReference type="Pfam" id="PF00005">
    <property type="entry name" value="ABC_tran"/>
    <property type="match status" value="1"/>
</dbReference>
<feature type="transmembrane region" description="Helical" evidence="7">
    <location>
        <begin position="170"/>
        <end position="188"/>
    </location>
</feature>
<keyword evidence="6 7" id="KW-0472">Membrane</keyword>
<dbReference type="InterPro" id="IPR027417">
    <property type="entry name" value="P-loop_NTPase"/>
</dbReference>
<dbReference type="InterPro" id="IPR011527">
    <property type="entry name" value="ABC1_TM_dom"/>
</dbReference>
<dbReference type="SUPFAM" id="SSF90123">
    <property type="entry name" value="ABC transporter transmembrane region"/>
    <property type="match status" value="1"/>
</dbReference>
<dbReference type="SMART" id="SM00382">
    <property type="entry name" value="AAA"/>
    <property type="match status" value="1"/>
</dbReference>
<organism evidence="10 11">
    <name type="scientific">Lacihabitans lacunae</name>
    <dbReference type="NCBI Taxonomy" id="1028214"/>
    <lineage>
        <taxon>Bacteria</taxon>
        <taxon>Pseudomonadati</taxon>
        <taxon>Bacteroidota</taxon>
        <taxon>Cytophagia</taxon>
        <taxon>Cytophagales</taxon>
        <taxon>Leadbetterellaceae</taxon>
        <taxon>Lacihabitans</taxon>
    </lineage>
</organism>
<dbReference type="InterPro" id="IPR003439">
    <property type="entry name" value="ABC_transporter-like_ATP-bd"/>
</dbReference>
<keyword evidence="5 7" id="KW-1133">Transmembrane helix</keyword>
<comment type="subcellular location">
    <subcellularLocation>
        <location evidence="1">Cell membrane</location>
        <topology evidence="1">Multi-pass membrane protein</topology>
    </subcellularLocation>
</comment>
<dbReference type="Proteomes" id="UP001595616">
    <property type="component" value="Unassembled WGS sequence"/>
</dbReference>
<dbReference type="CDD" id="cd18552">
    <property type="entry name" value="ABC_6TM_MsbA_like"/>
    <property type="match status" value="1"/>
</dbReference>
<dbReference type="InterPro" id="IPR039421">
    <property type="entry name" value="Type_1_exporter"/>
</dbReference>
<dbReference type="PROSITE" id="PS00211">
    <property type="entry name" value="ABC_TRANSPORTER_1"/>
    <property type="match status" value="1"/>
</dbReference>
<dbReference type="Pfam" id="PF00664">
    <property type="entry name" value="ABC_membrane"/>
    <property type="match status" value="1"/>
</dbReference>
<keyword evidence="4 10" id="KW-0067">ATP-binding</keyword>
<dbReference type="PANTHER" id="PTHR43394">
    <property type="entry name" value="ATP-DEPENDENT PERMEASE MDL1, MITOCHONDRIAL"/>
    <property type="match status" value="1"/>
</dbReference>
<keyword evidence="2 7" id="KW-0812">Transmembrane</keyword>
<dbReference type="InterPro" id="IPR036640">
    <property type="entry name" value="ABC1_TM_sf"/>
</dbReference>
<proteinExistence type="predicted"/>
<keyword evidence="11" id="KW-1185">Reference proteome</keyword>
<gene>
    <name evidence="10" type="ORF">ACFOOI_12450</name>
</gene>
<evidence type="ECO:0000256" key="6">
    <source>
        <dbReference type="ARBA" id="ARBA00023136"/>
    </source>
</evidence>
<dbReference type="SUPFAM" id="SSF52540">
    <property type="entry name" value="P-loop containing nucleoside triphosphate hydrolases"/>
    <property type="match status" value="1"/>
</dbReference>
<sequence>MKIYFKILRYAGSLRNFLVPFTFTSLLSGIFGALTLVLLKPLLDVLFGQMTDPQIAELAAKEVSGFNFLDYYQKYLAQSVLDNGKLGGLKYVCITILGVSFTANITRYFSLRLLEKFKTNMVANLRQAVFNKTINLHLGFFSNEKKGDLISRITTDVQEVENSIANSFSAAIKELIMLVAYLVILFYISWQLTMFSLIVIPITGAFLGVMLKRMRHDAGESQVHLSNLMSIMDEAFGSMRVIKAFIAEKFISNKFEDENQAYRKSLYSYSSRRELANPFSEFVGVTMVASLLFFGGSLILTDSSSLSASTFIAYIAVFSQVVRPAKDISQAISQAQRGLVSGQRVMDLLNQNTNLEDAPNAIILSSFENEIIFENVSFSYIDEKTTLNNINLRIPKGKTIALVGNSGGGKSTLADLAIRFYDPQSGAITIDGHNLKNITQESLRDKMGIVTQEAILYNDTIFNNIAFGRNSTKEEVEAAAKIANAHEFICLQDQGYQTNIGDRGTKLSGGQKQRLSIARAILKNPPILILDEATSALDTESEKLVQEALFNLMKNRTSLVIAHRLSTIQKADMIYVVQNGEVVETGNHQSLYEKENGYYRKLVNMQEFN</sequence>
<reference evidence="11" key="1">
    <citation type="journal article" date="2019" name="Int. J. Syst. Evol. Microbiol.">
        <title>The Global Catalogue of Microorganisms (GCM) 10K type strain sequencing project: providing services to taxonomists for standard genome sequencing and annotation.</title>
        <authorList>
            <consortium name="The Broad Institute Genomics Platform"/>
            <consortium name="The Broad Institute Genome Sequencing Center for Infectious Disease"/>
            <person name="Wu L."/>
            <person name="Ma J."/>
        </authorList>
    </citation>
    <scope>NUCLEOTIDE SEQUENCE [LARGE SCALE GENOMIC DNA]</scope>
    <source>
        <strain evidence="11">CECT 7956</strain>
    </source>
</reference>
<evidence type="ECO:0000256" key="2">
    <source>
        <dbReference type="ARBA" id="ARBA00022692"/>
    </source>
</evidence>
<feature type="transmembrane region" description="Helical" evidence="7">
    <location>
        <begin position="89"/>
        <end position="109"/>
    </location>
</feature>
<comment type="caution">
    <text evidence="10">The sequence shown here is derived from an EMBL/GenBank/DDBJ whole genome shotgun (WGS) entry which is preliminary data.</text>
</comment>
<feature type="domain" description="ABC transporter" evidence="8">
    <location>
        <begin position="371"/>
        <end position="604"/>
    </location>
</feature>
<accession>A0ABV7YYP1</accession>
<feature type="domain" description="ABC transmembrane type-1" evidence="9">
    <location>
        <begin position="22"/>
        <end position="337"/>
    </location>
</feature>
<feature type="transmembrane region" description="Helical" evidence="7">
    <location>
        <begin position="21"/>
        <end position="43"/>
    </location>
</feature>
<evidence type="ECO:0000313" key="11">
    <source>
        <dbReference type="Proteomes" id="UP001595616"/>
    </source>
</evidence>
<dbReference type="InterPro" id="IPR017871">
    <property type="entry name" value="ABC_transporter-like_CS"/>
</dbReference>
<dbReference type="PROSITE" id="PS50893">
    <property type="entry name" value="ABC_TRANSPORTER_2"/>
    <property type="match status" value="1"/>
</dbReference>
<evidence type="ECO:0000256" key="4">
    <source>
        <dbReference type="ARBA" id="ARBA00022840"/>
    </source>
</evidence>
<protein>
    <submittedName>
        <fullName evidence="10">ABC transporter ATP-binding protein</fullName>
    </submittedName>
</protein>
<dbReference type="PROSITE" id="PS50929">
    <property type="entry name" value="ABC_TM1F"/>
    <property type="match status" value="1"/>
</dbReference>
<dbReference type="Gene3D" id="3.40.50.300">
    <property type="entry name" value="P-loop containing nucleotide triphosphate hydrolases"/>
    <property type="match status" value="1"/>
</dbReference>
<feature type="transmembrane region" description="Helical" evidence="7">
    <location>
        <begin position="282"/>
        <end position="300"/>
    </location>
</feature>
<evidence type="ECO:0000313" key="10">
    <source>
        <dbReference type="EMBL" id="MFC3811467.1"/>
    </source>
</evidence>
<feature type="transmembrane region" description="Helical" evidence="7">
    <location>
        <begin position="194"/>
        <end position="211"/>
    </location>
</feature>
<dbReference type="RefSeq" id="WP_379838306.1">
    <property type="nucleotide sequence ID" value="NZ_JBHRYQ010000001.1"/>
</dbReference>
<evidence type="ECO:0000259" key="8">
    <source>
        <dbReference type="PROSITE" id="PS50893"/>
    </source>
</evidence>
<evidence type="ECO:0000256" key="3">
    <source>
        <dbReference type="ARBA" id="ARBA00022741"/>
    </source>
</evidence>
<dbReference type="GO" id="GO:0005524">
    <property type="term" value="F:ATP binding"/>
    <property type="evidence" value="ECO:0007669"/>
    <property type="project" value="UniProtKB-KW"/>
</dbReference>